<gene>
    <name evidence="2" type="ORF">PUN28_005053</name>
</gene>
<comment type="caution">
    <text evidence="2">The sequence shown here is derived from an EMBL/GenBank/DDBJ whole genome shotgun (WGS) entry which is preliminary data.</text>
</comment>
<organism evidence="2 3">
    <name type="scientific">Cardiocondyla obscurior</name>
    <dbReference type="NCBI Taxonomy" id="286306"/>
    <lineage>
        <taxon>Eukaryota</taxon>
        <taxon>Metazoa</taxon>
        <taxon>Ecdysozoa</taxon>
        <taxon>Arthropoda</taxon>
        <taxon>Hexapoda</taxon>
        <taxon>Insecta</taxon>
        <taxon>Pterygota</taxon>
        <taxon>Neoptera</taxon>
        <taxon>Endopterygota</taxon>
        <taxon>Hymenoptera</taxon>
        <taxon>Apocrita</taxon>
        <taxon>Aculeata</taxon>
        <taxon>Formicoidea</taxon>
        <taxon>Formicidae</taxon>
        <taxon>Myrmicinae</taxon>
        <taxon>Cardiocondyla</taxon>
    </lineage>
</organism>
<keyword evidence="1" id="KW-0472">Membrane</keyword>
<dbReference type="Proteomes" id="UP001430953">
    <property type="component" value="Unassembled WGS sequence"/>
</dbReference>
<evidence type="ECO:0000313" key="3">
    <source>
        <dbReference type="Proteomes" id="UP001430953"/>
    </source>
</evidence>
<feature type="transmembrane region" description="Helical" evidence="1">
    <location>
        <begin position="188"/>
        <end position="209"/>
    </location>
</feature>
<proteinExistence type="predicted"/>
<evidence type="ECO:0000256" key="1">
    <source>
        <dbReference type="SAM" id="Phobius"/>
    </source>
</evidence>
<dbReference type="AlphaFoldDB" id="A0AAW2GFS7"/>
<dbReference type="EMBL" id="JADYXP020000004">
    <property type="protein sequence ID" value="KAL0126413.1"/>
    <property type="molecule type" value="Genomic_DNA"/>
</dbReference>
<name>A0AAW2GFS7_9HYME</name>
<keyword evidence="1" id="KW-1133">Transmembrane helix</keyword>
<feature type="transmembrane region" description="Helical" evidence="1">
    <location>
        <begin position="108"/>
        <end position="137"/>
    </location>
</feature>
<keyword evidence="1" id="KW-0812">Transmembrane</keyword>
<feature type="transmembrane region" description="Helical" evidence="1">
    <location>
        <begin position="67"/>
        <end position="88"/>
    </location>
</feature>
<sequence length="229" mass="27060">MSFVFPFILIMLKYCVFIFKSNTIKILHHLIQEDWKIMQSKLEYDIMEKHTYDCQNNIISLFRIGGVLFTGMVVVQFSPIIFDFILPLDEPRSRKTLITVEYFIPLDNIFYTAVIHEVIVAGLLILILITTGTQLLLCAHHSFGMFKIARHRMEHSIDERVLRMPNCHRVICEKIFHVVIAHRRAMELVPCILFIPVVSFFFFFLYFFLNNLFTNVFEDIDMNLRILTS</sequence>
<keyword evidence="3" id="KW-1185">Reference proteome</keyword>
<reference evidence="2 3" key="1">
    <citation type="submission" date="2023-03" db="EMBL/GenBank/DDBJ databases">
        <title>High recombination rates correlate with genetic variation in Cardiocondyla obscurior ants.</title>
        <authorList>
            <person name="Errbii M."/>
        </authorList>
    </citation>
    <scope>NUCLEOTIDE SEQUENCE [LARGE SCALE GENOMIC DNA]</scope>
    <source>
        <strain evidence="2">Alpha-2009</strain>
        <tissue evidence="2">Whole body</tissue>
    </source>
</reference>
<accession>A0AAW2GFS7</accession>
<evidence type="ECO:0000313" key="2">
    <source>
        <dbReference type="EMBL" id="KAL0126413.1"/>
    </source>
</evidence>
<protein>
    <submittedName>
        <fullName evidence="2">Uncharacterized protein</fullName>
    </submittedName>
</protein>